<dbReference type="AlphaFoldDB" id="A0A067MNS5"/>
<evidence type="ECO:0000313" key="2">
    <source>
        <dbReference type="Proteomes" id="UP000027195"/>
    </source>
</evidence>
<dbReference type="STRING" id="930990.A0A067MNS5"/>
<evidence type="ECO:0000313" key="1">
    <source>
        <dbReference type="EMBL" id="KDQ13542.1"/>
    </source>
</evidence>
<dbReference type="Gene3D" id="1.20.1280.50">
    <property type="match status" value="1"/>
</dbReference>
<keyword evidence="2" id="KW-1185">Reference proteome</keyword>
<reference evidence="2" key="1">
    <citation type="journal article" date="2014" name="Proc. Natl. Acad. Sci. U.S.A.">
        <title>Extensive sampling of basidiomycete genomes demonstrates inadequacy of the white-rot/brown-rot paradigm for wood decay fungi.</title>
        <authorList>
            <person name="Riley R."/>
            <person name="Salamov A.A."/>
            <person name="Brown D.W."/>
            <person name="Nagy L.G."/>
            <person name="Floudas D."/>
            <person name="Held B.W."/>
            <person name="Levasseur A."/>
            <person name="Lombard V."/>
            <person name="Morin E."/>
            <person name="Otillar R."/>
            <person name="Lindquist E.A."/>
            <person name="Sun H."/>
            <person name="LaButti K.M."/>
            <person name="Schmutz J."/>
            <person name="Jabbour D."/>
            <person name="Luo H."/>
            <person name="Baker S.E."/>
            <person name="Pisabarro A.G."/>
            <person name="Walton J.D."/>
            <person name="Blanchette R.A."/>
            <person name="Henrissat B."/>
            <person name="Martin F."/>
            <person name="Cullen D."/>
            <person name="Hibbett D.S."/>
            <person name="Grigoriev I.V."/>
        </authorList>
    </citation>
    <scope>NUCLEOTIDE SEQUENCE [LARGE SCALE GENOMIC DNA]</scope>
    <source>
        <strain evidence="2">FD-172 SS1</strain>
    </source>
</reference>
<gene>
    <name evidence="1" type="ORF">BOTBODRAFT_175537</name>
</gene>
<dbReference type="HOGENOM" id="CLU_499637_0_0_1"/>
<name>A0A067MNS5_BOTB1</name>
<dbReference type="Gene3D" id="3.80.10.10">
    <property type="entry name" value="Ribonuclease Inhibitor"/>
    <property type="match status" value="1"/>
</dbReference>
<protein>
    <submittedName>
        <fullName evidence="1">Uncharacterized protein</fullName>
    </submittedName>
</protein>
<dbReference type="SUPFAM" id="SSF81383">
    <property type="entry name" value="F-box domain"/>
    <property type="match status" value="1"/>
</dbReference>
<dbReference type="InterPro" id="IPR036047">
    <property type="entry name" value="F-box-like_dom_sf"/>
</dbReference>
<dbReference type="PANTHER" id="PTHR38926">
    <property type="entry name" value="F-BOX DOMAIN CONTAINING PROTEIN, EXPRESSED"/>
    <property type="match status" value="1"/>
</dbReference>
<dbReference type="PANTHER" id="PTHR38926:SF5">
    <property type="entry name" value="F-BOX AND LEUCINE-RICH REPEAT PROTEIN 6"/>
    <property type="match status" value="1"/>
</dbReference>
<dbReference type="OrthoDB" id="3266451at2759"/>
<accession>A0A067MNS5</accession>
<dbReference type="InterPro" id="IPR032675">
    <property type="entry name" value="LRR_dom_sf"/>
</dbReference>
<proteinExistence type="predicted"/>
<dbReference type="EMBL" id="KL198043">
    <property type="protein sequence ID" value="KDQ13542.1"/>
    <property type="molecule type" value="Genomic_DNA"/>
</dbReference>
<dbReference type="InParanoid" id="A0A067MNS5"/>
<organism evidence="1 2">
    <name type="scientific">Botryobasidium botryosum (strain FD-172 SS1)</name>
    <dbReference type="NCBI Taxonomy" id="930990"/>
    <lineage>
        <taxon>Eukaryota</taxon>
        <taxon>Fungi</taxon>
        <taxon>Dikarya</taxon>
        <taxon>Basidiomycota</taxon>
        <taxon>Agaricomycotina</taxon>
        <taxon>Agaricomycetes</taxon>
        <taxon>Cantharellales</taxon>
        <taxon>Botryobasidiaceae</taxon>
        <taxon>Botryobasidium</taxon>
    </lineage>
</organism>
<dbReference type="SUPFAM" id="SSF52047">
    <property type="entry name" value="RNI-like"/>
    <property type="match status" value="1"/>
</dbReference>
<dbReference type="Proteomes" id="UP000027195">
    <property type="component" value="Unassembled WGS sequence"/>
</dbReference>
<sequence length="576" mass="64472">MLKSIPPFRAYPLSNSAVLTAWSDSLDGLVGSIQAYHKATAALHRQCSMNYCLPPAAASGGTHIPLEGVLSQIDKKLVELRTLEELLHSDRTALQQLRNQSIALAPIHRLPPEILAHIFAMGLDTPAGTPANTDLDMEGDSKGTKTCDTDRLRPAGYTNHLSFLRLTTQVCRHWRDIAIGTPRLWTIVDFSDRKPFRYTKLLLERSRQLPLKISLKYSYLRAHSLSMALDILRPSVSDRRIDLNISMFNRPDVRYVLSGLASIESPPRIDKFTLLAKHLSDFFGTPCLLEPSGEKFAECMRGVTRVDFRRIYLPWESPVYTNLVELRLYLKARHSPKPSQLETILRSCPGLGHLDLGLYEESHGPTPDGYSPPASLEMNSLRNIRLHNVSRRMLVHLMDLIRAPALETLYLSIGHTQAQTQIQACSVESIHTYDALAAFLHASAHSLRDLSLQSIPGIHHDELDRLLQHLSLSALSLLHMDHIDYTLLIMALEGYCPELESLVLEGGEAASPSGLGLFQCLRAFISQGDRRPLQRLTVRAYGEAHFHPDEVAWLRARVPSCSIDFQTGSFNSNPTL</sequence>